<dbReference type="SUPFAM" id="SSF56059">
    <property type="entry name" value="Glutathione synthetase ATP-binding domain-like"/>
    <property type="match status" value="1"/>
</dbReference>
<keyword evidence="4" id="KW-1185">Reference proteome</keyword>
<dbReference type="Gene3D" id="3.40.50.20">
    <property type="match status" value="1"/>
</dbReference>
<reference evidence="3" key="1">
    <citation type="submission" date="2022-04" db="EMBL/GenBank/DDBJ databases">
        <authorList>
            <person name="Criscuolo A."/>
        </authorList>
    </citation>
    <scope>NUCLEOTIDE SEQUENCE</scope>
    <source>
        <strain evidence="3">CIP111895</strain>
    </source>
</reference>
<dbReference type="Proteomes" id="UP000838308">
    <property type="component" value="Unassembled WGS sequence"/>
</dbReference>
<dbReference type="Gene3D" id="3.30.470.20">
    <property type="entry name" value="ATP-grasp fold, B domain"/>
    <property type="match status" value="1"/>
</dbReference>
<keyword evidence="1" id="KW-0067">ATP-binding</keyword>
<gene>
    <name evidence="3" type="ORF">BACCIP111895_02069</name>
</gene>
<accession>A0ABM9EQL1</accession>
<evidence type="ECO:0000259" key="2">
    <source>
        <dbReference type="PROSITE" id="PS50975"/>
    </source>
</evidence>
<evidence type="ECO:0000313" key="3">
    <source>
        <dbReference type="EMBL" id="CAH2714893.1"/>
    </source>
</evidence>
<evidence type="ECO:0000313" key="4">
    <source>
        <dbReference type="Proteomes" id="UP000838308"/>
    </source>
</evidence>
<proteinExistence type="predicted"/>
<dbReference type="InterPro" id="IPR011761">
    <property type="entry name" value="ATP-grasp"/>
</dbReference>
<evidence type="ECO:0000256" key="1">
    <source>
        <dbReference type="PROSITE-ProRule" id="PRU00409"/>
    </source>
</evidence>
<dbReference type="PROSITE" id="PS50975">
    <property type="entry name" value="ATP_GRASP"/>
    <property type="match status" value="1"/>
</dbReference>
<sequence length="372" mass="42678">MCLNNGVLNMEKILITDVGVAPAENVINSWNDSLGVESIIGVSRNVYSLYSSKANLKRYIPYDYAFSKEYKISFLSILEKDKPSLAVFMNDREILEASKFRDEILTYGTKLYLPSHDVIENCTDKYQTYKIWKEQGIKVPDTMIICDEMDLKRTFNQFGDQEGKVWLRSTVGAGGRGALPTNNFEFAKNWINLHKGWGNFTASELLQADKTVTWLSIWFEGELVIAQTRRRRTWGFANRTLSGVTGITGVGETYSNDTVNQVAMDSILAVDPKPHGVYGVDMTYDQKDFPNPTEINMRFFTTCYFFTKAGLNMPKIYKDIILYNNFPTLEKKINPLPDGLLWIRDMDREPIIADKEEINTIMEEQKNMLTQR</sequence>
<dbReference type="EMBL" id="CALBWS010000011">
    <property type="protein sequence ID" value="CAH2714893.1"/>
    <property type="molecule type" value="Genomic_DNA"/>
</dbReference>
<keyword evidence="1" id="KW-0547">Nucleotide-binding</keyword>
<comment type="caution">
    <text evidence="3">The sequence shown here is derived from an EMBL/GenBank/DDBJ whole genome shotgun (WGS) entry which is preliminary data.</text>
</comment>
<name>A0ABM9EQL1_9BACI</name>
<feature type="domain" description="ATP-grasp" evidence="2">
    <location>
        <begin position="129"/>
        <end position="322"/>
    </location>
</feature>
<protein>
    <recommendedName>
        <fullName evidence="2">ATP-grasp domain-containing protein</fullName>
    </recommendedName>
</protein>
<organism evidence="3 4">
    <name type="scientific">Neobacillus rhizosphaerae</name>
    <dbReference type="NCBI Taxonomy" id="2880965"/>
    <lineage>
        <taxon>Bacteria</taxon>
        <taxon>Bacillati</taxon>
        <taxon>Bacillota</taxon>
        <taxon>Bacilli</taxon>
        <taxon>Bacillales</taxon>
        <taxon>Bacillaceae</taxon>
        <taxon>Neobacillus</taxon>
    </lineage>
</organism>